<dbReference type="SUPFAM" id="SSF103007">
    <property type="entry name" value="Hypothetical protein TT1725"/>
    <property type="match status" value="1"/>
</dbReference>
<accession>A0A368XRT7</accession>
<evidence type="ECO:0000313" key="1">
    <source>
        <dbReference type="EMBL" id="RCW70673.1"/>
    </source>
</evidence>
<comment type="caution">
    <text evidence="1">The sequence shown here is derived from an EMBL/GenBank/DDBJ whole genome shotgun (WGS) entry which is preliminary data.</text>
</comment>
<dbReference type="PANTHER" id="PTHR36441">
    <property type="entry name" value="HYPOTHETICAL CYTOSOLIC PROTEIN"/>
    <property type="match status" value="1"/>
</dbReference>
<dbReference type="AlphaFoldDB" id="A0A368XRT7"/>
<sequence length="93" mass="11101">MILLVAEIECFFYEPHSLKEKRAIIKKLLHRLQKERNVTVAEIDYQELWQRTKIAIATVSSDYVQAERIINQSFAIIDQFTELERTITNIDRY</sequence>
<gene>
    <name evidence="1" type="ORF">DFR57_10670</name>
</gene>
<dbReference type="Proteomes" id="UP000252585">
    <property type="component" value="Unassembled WGS sequence"/>
</dbReference>
<dbReference type="OrthoDB" id="9809023at2"/>
<dbReference type="RefSeq" id="WP_114352665.1">
    <property type="nucleotide sequence ID" value="NZ_QPJJ01000006.1"/>
</dbReference>
<dbReference type="InterPro" id="IPR007546">
    <property type="entry name" value="DUF503"/>
</dbReference>
<organism evidence="1 2">
    <name type="scientific">Saliterribacillus persicus</name>
    <dbReference type="NCBI Taxonomy" id="930114"/>
    <lineage>
        <taxon>Bacteria</taxon>
        <taxon>Bacillati</taxon>
        <taxon>Bacillota</taxon>
        <taxon>Bacilli</taxon>
        <taxon>Bacillales</taxon>
        <taxon>Bacillaceae</taxon>
        <taxon>Saliterribacillus</taxon>
    </lineage>
</organism>
<dbReference type="EMBL" id="QPJJ01000006">
    <property type="protein sequence ID" value="RCW70673.1"/>
    <property type="molecule type" value="Genomic_DNA"/>
</dbReference>
<keyword evidence="2" id="KW-1185">Reference proteome</keyword>
<protein>
    <recommendedName>
        <fullName evidence="3">DUF503 domain-containing protein</fullName>
    </recommendedName>
</protein>
<evidence type="ECO:0000313" key="2">
    <source>
        <dbReference type="Proteomes" id="UP000252585"/>
    </source>
</evidence>
<dbReference type="PANTHER" id="PTHR36441:SF1">
    <property type="entry name" value="DUF503 DOMAIN-CONTAINING PROTEIN"/>
    <property type="match status" value="1"/>
</dbReference>
<dbReference type="Gene3D" id="3.30.70.1120">
    <property type="entry name" value="TT1725-like"/>
    <property type="match status" value="1"/>
</dbReference>
<reference evidence="1 2" key="1">
    <citation type="submission" date="2018-07" db="EMBL/GenBank/DDBJ databases">
        <title>Genomic Encyclopedia of Type Strains, Phase IV (KMG-IV): sequencing the most valuable type-strain genomes for metagenomic binning, comparative biology and taxonomic classification.</title>
        <authorList>
            <person name="Goeker M."/>
        </authorList>
    </citation>
    <scope>NUCLEOTIDE SEQUENCE [LARGE SCALE GENOMIC DNA]</scope>
    <source>
        <strain evidence="1 2">DSM 27696</strain>
    </source>
</reference>
<name>A0A368XRT7_9BACI</name>
<dbReference type="Pfam" id="PF04456">
    <property type="entry name" value="DUF503"/>
    <property type="match status" value="1"/>
</dbReference>
<evidence type="ECO:0008006" key="3">
    <source>
        <dbReference type="Google" id="ProtNLM"/>
    </source>
</evidence>
<proteinExistence type="predicted"/>
<dbReference type="InterPro" id="IPR036746">
    <property type="entry name" value="TT1725-like_sf"/>
</dbReference>